<dbReference type="InterPro" id="IPR001781">
    <property type="entry name" value="Znf_LIM"/>
</dbReference>
<evidence type="ECO:0000259" key="6">
    <source>
        <dbReference type="PROSITE" id="PS50023"/>
    </source>
</evidence>
<dbReference type="OrthoDB" id="25414at2759"/>
<dbReference type="GO" id="GO:0005634">
    <property type="term" value="C:nucleus"/>
    <property type="evidence" value="ECO:0007669"/>
    <property type="project" value="TreeGrafter"/>
</dbReference>
<evidence type="ECO:0000256" key="2">
    <source>
        <dbReference type="ARBA" id="ARBA00022833"/>
    </source>
</evidence>
<keyword evidence="8" id="KW-1185">Reference proteome</keyword>
<evidence type="ECO:0000256" key="4">
    <source>
        <dbReference type="PROSITE-ProRule" id="PRU00125"/>
    </source>
</evidence>
<dbReference type="PANTHER" id="PTHR24219:SF4">
    <property type="entry name" value="LIM DOMAIN-CONTAINING PROTEIN JUB"/>
    <property type="match status" value="1"/>
</dbReference>
<protein>
    <recommendedName>
        <fullName evidence="6">LIM zinc-binding domain-containing protein</fullName>
    </recommendedName>
</protein>
<organism evidence="7 8">
    <name type="scientific">Exaiptasia diaphana</name>
    <name type="common">Tropical sea anemone</name>
    <name type="synonym">Aiptasia pulchella</name>
    <dbReference type="NCBI Taxonomy" id="2652724"/>
    <lineage>
        <taxon>Eukaryota</taxon>
        <taxon>Metazoa</taxon>
        <taxon>Cnidaria</taxon>
        <taxon>Anthozoa</taxon>
        <taxon>Hexacorallia</taxon>
        <taxon>Actiniaria</taxon>
        <taxon>Aiptasiidae</taxon>
        <taxon>Exaiptasia</taxon>
    </lineage>
</organism>
<evidence type="ECO:0000313" key="8">
    <source>
        <dbReference type="Proteomes" id="UP000887567"/>
    </source>
</evidence>
<dbReference type="GO" id="GO:0003714">
    <property type="term" value="F:transcription corepressor activity"/>
    <property type="evidence" value="ECO:0007669"/>
    <property type="project" value="TreeGrafter"/>
</dbReference>
<dbReference type="Gene3D" id="2.10.110.10">
    <property type="entry name" value="Cysteine Rich Protein"/>
    <property type="match status" value="3"/>
</dbReference>
<dbReference type="Proteomes" id="UP000887567">
    <property type="component" value="Unplaced"/>
</dbReference>
<dbReference type="GO" id="GO:0035331">
    <property type="term" value="P:negative regulation of hippo signaling"/>
    <property type="evidence" value="ECO:0007669"/>
    <property type="project" value="TreeGrafter"/>
</dbReference>
<feature type="compositionally biased region" description="Polar residues" evidence="5">
    <location>
        <begin position="232"/>
        <end position="242"/>
    </location>
</feature>
<proteinExistence type="predicted"/>
<keyword evidence="1 4" id="KW-0479">Metal-binding</keyword>
<evidence type="ECO:0000256" key="5">
    <source>
        <dbReference type="SAM" id="MobiDB-lite"/>
    </source>
</evidence>
<dbReference type="GeneID" id="110248129"/>
<feature type="domain" description="LIM zinc-binding" evidence="6">
    <location>
        <begin position="78"/>
        <end position="137"/>
    </location>
</feature>
<dbReference type="EnsemblMetazoa" id="XM_021054628.2">
    <property type="protein sequence ID" value="XP_020910287.1"/>
    <property type="gene ID" value="LOC110248129"/>
</dbReference>
<sequence length="242" mass="28057">MERHSRFTCDFTGTCHKCHCTIRGCESACQALGRIYHARCFYCCICGKELKGQQFYQVQNKIYCKHDFKEIEVNRPCKTCYVCGKVIGDKILETLGRNYHPKCFYCCECFVVLEGVPFTIDENNNVFCLPDYHRKYSPRCDRCSDPIIPQQQSDEIIRVVCNNKQYHTGCFKCEDCGIQLSNEQGRQCFPINNRLYCLKCHQQRITSTNPKLAITHRTAPSKNNKKIHNLKNAPTNDSFSDV</sequence>
<dbReference type="InterPro" id="IPR047172">
    <property type="entry name" value="Ajuba-like"/>
</dbReference>
<dbReference type="Pfam" id="PF00412">
    <property type="entry name" value="LIM"/>
    <property type="match status" value="3"/>
</dbReference>
<dbReference type="PANTHER" id="PTHR24219">
    <property type="entry name" value="LIM DOMAIN-CONTAINING PROTEIN JUB"/>
    <property type="match status" value="1"/>
</dbReference>
<dbReference type="RefSeq" id="XP_020910287.1">
    <property type="nucleotide sequence ID" value="XM_021054628.2"/>
</dbReference>
<accession>A0A913XV33</accession>
<dbReference type="PROSITE" id="PS00478">
    <property type="entry name" value="LIM_DOMAIN_1"/>
    <property type="match status" value="1"/>
</dbReference>
<dbReference type="GO" id="GO:0000932">
    <property type="term" value="C:P-body"/>
    <property type="evidence" value="ECO:0007669"/>
    <property type="project" value="TreeGrafter"/>
</dbReference>
<keyword evidence="3 4" id="KW-0440">LIM domain</keyword>
<feature type="region of interest" description="Disordered" evidence="5">
    <location>
        <begin position="211"/>
        <end position="242"/>
    </location>
</feature>
<reference evidence="7" key="1">
    <citation type="submission" date="2022-11" db="UniProtKB">
        <authorList>
            <consortium name="EnsemblMetazoa"/>
        </authorList>
    </citation>
    <scope>IDENTIFICATION</scope>
</reference>
<dbReference type="AlphaFoldDB" id="A0A913XV33"/>
<dbReference type="GO" id="GO:0046872">
    <property type="term" value="F:metal ion binding"/>
    <property type="evidence" value="ECO:0007669"/>
    <property type="project" value="UniProtKB-KW"/>
</dbReference>
<evidence type="ECO:0000256" key="1">
    <source>
        <dbReference type="ARBA" id="ARBA00022723"/>
    </source>
</evidence>
<evidence type="ECO:0000256" key="3">
    <source>
        <dbReference type="ARBA" id="ARBA00023038"/>
    </source>
</evidence>
<dbReference type="OMA" id="ICACCKE"/>
<name>A0A913XV33_EXADI</name>
<evidence type="ECO:0000313" key="7">
    <source>
        <dbReference type="EnsemblMetazoa" id="XP_020910287.1"/>
    </source>
</evidence>
<feature type="domain" description="LIM zinc-binding" evidence="6">
    <location>
        <begin position="138"/>
        <end position="207"/>
    </location>
</feature>
<dbReference type="FunFam" id="2.10.110.10:FF:000057">
    <property type="entry name" value="Zyxin"/>
    <property type="match status" value="1"/>
</dbReference>
<feature type="domain" description="LIM zinc-binding" evidence="6">
    <location>
        <begin position="13"/>
        <end position="74"/>
    </location>
</feature>
<dbReference type="SUPFAM" id="SSF57716">
    <property type="entry name" value="Glucocorticoid receptor-like (DNA-binding domain)"/>
    <property type="match status" value="2"/>
</dbReference>
<dbReference type="GO" id="GO:0007010">
    <property type="term" value="P:cytoskeleton organization"/>
    <property type="evidence" value="ECO:0007669"/>
    <property type="project" value="TreeGrafter"/>
</dbReference>
<keyword evidence="2 4" id="KW-0862">Zinc</keyword>
<dbReference type="SMART" id="SM00132">
    <property type="entry name" value="LIM"/>
    <property type="match status" value="3"/>
</dbReference>
<dbReference type="GO" id="GO:0005912">
    <property type="term" value="C:adherens junction"/>
    <property type="evidence" value="ECO:0007669"/>
    <property type="project" value="TreeGrafter"/>
</dbReference>
<dbReference type="KEGG" id="epa:110248129"/>
<dbReference type="PROSITE" id="PS50023">
    <property type="entry name" value="LIM_DOMAIN_2"/>
    <property type="match status" value="3"/>
</dbReference>
<dbReference type="GO" id="GO:0001666">
    <property type="term" value="P:response to hypoxia"/>
    <property type="evidence" value="ECO:0007669"/>
    <property type="project" value="TreeGrafter"/>
</dbReference>
<dbReference type="GO" id="GO:0005667">
    <property type="term" value="C:transcription regulator complex"/>
    <property type="evidence" value="ECO:0007669"/>
    <property type="project" value="TreeGrafter"/>
</dbReference>